<dbReference type="AlphaFoldDB" id="A0A285FY94"/>
<keyword evidence="1" id="KW-1133">Transmembrane helix</keyword>
<feature type="transmembrane region" description="Helical" evidence="1">
    <location>
        <begin position="133"/>
        <end position="151"/>
    </location>
</feature>
<feature type="transmembrane region" description="Helical" evidence="1">
    <location>
        <begin position="92"/>
        <end position="113"/>
    </location>
</feature>
<proteinExistence type="predicted"/>
<evidence type="ECO:0000313" key="2">
    <source>
        <dbReference type="EMBL" id="SNY15201.1"/>
    </source>
</evidence>
<name>A0A285FY94_9ACTN</name>
<reference evidence="2 3" key="1">
    <citation type="submission" date="2017-09" db="EMBL/GenBank/DDBJ databases">
        <authorList>
            <person name="Ehlers B."/>
            <person name="Leendertz F.H."/>
        </authorList>
    </citation>
    <scope>NUCLEOTIDE SEQUENCE [LARGE SCALE GENOMIC DNA]</scope>
    <source>
        <strain evidence="2 3">CGMCC 4.6857</strain>
    </source>
</reference>
<keyword evidence="3" id="KW-1185">Reference proteome</keyword>
<feature type="transmembrane region" description="Helical" evidence="1">
    <location>
        <begin position="66"/>
        <end position="85"/>
    </location>
</feature>
<protein>
    <submittedName>
        <fullName evidence="2">Uncharacterized protein</fullName>
    </submittedName>
</protein>
<sequence length="213" mass="22264">MMSVVFGLIALAETVLLVLVLRLPPQWTRTLQALVVGALIWDNAVIALGSAIGPGAALQALSVPRYVTHALLVPLLVLIAAGLTGVADLRPFILVTGLLISVGIYADIVTLALEPATYAGTLRYTNAASNGPPIPAIVVILILIAFGVLLLKRRRSPWLLTGALTMLIAAATGIPWLANLGELALAATVCVTAIQASPHRDLEPLPTNGRGRR</sequence>
<keyword evidence="1" id="KW-0472">Membrane</keyword>
<dbReference type="EMBL" id="OBDY01000001">
    <property type="protein sequence ID" value="SNY15201.1"/>
    <property type="molecule type" value="Genomic_DNA"/>
</dbReference>
<evidence type="ECO:0000256" key="1">
    <source>
        <dbReference type="SAM" id="Phobius"/>
    </source>
</evidence>
<feature type="transmembrane region" description="Helical" evidence="1">
    <location>
        <begin position="158"/>
        <end position="178"/>
    </location>
</feature>
<organism evidence="2 3">
    <name type="scientific">Paractinoplanes atraurantiacus</name>
    <dbReference type="NCBI Taxonomy" id="1036182"/>
    <lineage>
        <taxon>Bacteria</taxon>
        <taxon>Bacillati</taxon>
        <taxon>Actinomycetota</taxon>
        <taxon>Actinomycetes</taxon>
        <taxon>Micromonosporales</taxon>
        <taxon>Micromonosporaceae</taxon>
        <taxon>Paractinoplanes</taxon>
    </lineage>
</organism>
<keyword evidence="1" id="KW-0812">Transmembrane</keyword>
<feature type="transmembrane region" description="Helical" evidence="1">
    <location>
        <begin position="31"/>
        <end position="54"/>
    </location>
</feature>
<dbReference type="Proteomes" id="UP000219612">
    <property type="component" value="Unassembled WGS sequence"/>
</dbReference>
<gene>
    <name evidence="2" type="ORF">SAMN05421748_1011295</name>
</gene>
<evidence type="ECO:0000313" key="3">
    <source>
        <dbReference type="Proteomes" id="UP000219612"/>
    </source>
</evidence>
<accession>A0A285FY94</accession>
<feature type="transmembrane region" description="Helical" evidence="1">
    <location>
        <begin position="6"/>
        <end position="24"/>
    </location>
</feature>